<accession>A0AAV4FZV8</accession>
<dbReference type="AlphaFoldDB" id="A0AAV4FZV8"/>
<name>A0AAV4FZV8_9GAST</name>
<keyword evidence="1" id="KW-0695">RNA-directed DNA polymerase</keyword>
<gene>
    <name evidence="1" type="ORF">ElyMa_005858700</name>
</gene>
<reference evidence="1 2" key="1">
    <citation type="journal article" date="2021" name="Elife">
        <title>Chloroplast acquisition without the gene transfer in kleptoplastic sea slugs, Plakobranchus ocellatus.</title>
        <authorList>
            <person name="Maeda T."/>
            <person name="Takahashi S."/>
            <person name="Yoshida T."/>
            <person name="Shimamura S."/>
            <person name="Takaki Y."/>
            <person name="Nagai Y."/>
            <person name="Toyoda A."/>
            <person name="Suzuki Y."/>
            <person name="Arimoto A."/>
            <person name="Ishii H."/>
            <person name="Satoh N."/>
            <person name="Nishiyama T."/>
            <person name="Hasebe M."/>
            <person name="Maruyama T."/>
            <person name="Minagawa J."/>
            <person name="Obokata J."/>
            <person name="Shigenobu S."/>
        </authorList>
    </citation>
    <scope>NUCLEOTIDE SEQUENCE [LARGE SCALE GENOMIC DNA]</scope>
</reference>
<dbReference type="GO" id="GO:0003964">
    <property type="term" value="F:RNA-directed DNA polymerase activity"/>
    <property type="evidence" value="ECO:0007669"/>
    <property type="project" value="UniProtKB-KW"/>
</dbReference>
<organism evidence="1 2">
    <name type="scientific">Elysia marginata</name>
    <dbReference type="NCBI Taxonomy" id="1093978"/>
    <lineage>
        <taxon>Eukaryota</taxon>
        <taxon>Metazoa</taxon>
        <taxon>Spiralia</taxon>
        <taxon>Lophotrochozoa</taxon>
        <taxon>Mollusca</taxon>
        <taxon>Gastropoda</taxon>
        <taxon>Heterobranchia</taxon>
        <taxon>Euthyneura</taxon>
        <taxon>Panpulmonata</taxon>
        <taxon>Sacoglossa</taxon>
        <taxon>Placobranchoidea</taxon>
        <taxon>Plakobranchidae</taxon>
        <taxon>Elysia</taxon>
    </lineage>
</organism>
<keyword evidence="1" id="KW-0808">Transferase</keyword>
<keyword evidence="1" id="KW-0548">Nucleotidyltransferase</keyword>
<dbReference type="Proteomes" id="UP000762676">
    <property type="component" value="Unassembled WGS sequence"/>
</dbReference>
<dbReference type="EMBL" id="BMAT01011775">
    <property type="protein sequence ID" value="GFR78809.1"/>
    <property type="molecule type" value="Genomic_DNA"/>
</dbReference>
<evidence type="ECO:0000313" key="2">
    <source>
        <dbReference type="Proteomes" id="UP000762676"/>
    </source>
</evidence>
<evidence type="ECO:0000313" key="1">
    <source>
        <dbReference type="EMBL" id="GFR78809.1"/>
    </source>
</evidence>
<proteinExistence type="predicted"/>
<keyword evidence="2" id="KW-1185">Reference proteome</keyword>
<sequence length="152" mass="17566">MQFYFVENNKRPRGRPIITFPVTLNNDPKHVPGEKITLTSQKDLDFILDIAENRDEWMTFIADIRRKTAEAVRSDDPTSEQLKAKGVLRISWKEHKTNEEVQQPADVTERLLDQLVKRKLRFAGHVISGSTEHFLQLTLEGGIEGRRGKRKS</sequence>
<comment type="caution">
    <text evidence="1">The sequence shown here is derived from an EMBL/GenBank/DDBJ whole genome shotgun (WGS) entry which is preliminary data.</text>
</comment>
<protein>
    <submittedName>
        <fullName evidence="1">RNA-directed DNA polymerase from mobile element jockey</fullName>
    </submittedName>
</protein>